<protein>
    <submittedName>
        <fullName evidence="1">Uncharacterized protein</fullName>
    </submittedName>
</protein>
<dbReference type="OrthoDB" id="341259at2759"/>
<accession>A0A2T7A5B3</accession>
<reference evidence="1 2" key="1">
    <citation type="submission" date="2017-04" db="EMBL/GenBank/DDBJ databases">
        <title>Draft genome sequence of Tuber borchii Vittad., a whitish edible truffle.</title>
        <authorList>
            <consortium name="DOE Joint Genome Institute"/>
            <person name="Murat C."/>
            <person name="Kuo A."/>
            <person name="Barry K.W."/>
            <person name="Clum A."/>
            <person name="Dockter R.B."/>
            <person name="Fauchery L."/>
            <person name="Iotti M."/>
            <person name="Kohler A."/>
            <person name="Labutti K."/>
            <person name="Lindquist E.A."/>
            <person name="Lipzen A."/>
            <person name="Ohm R.A."/>
            <person name="Wang M."/>
            <person name="Grigoriev I.V."/>
            <person name="Zambonelli A."/>
            <person name="Martin F.M."/>
        </authorList>
    </citation>
    <scope>NUCLEOTIDE SEQUENCE [LARGE SCALE GENOMIC DNA]</scope>
    <source>
        <strain evidence="1 2">Tbo3840</strain>
    </source>
</reference>
<name>A0A2T7A5B3_TUBBO</name>
<organism evidence="1 2">
    <name type="scientific">Tuber borchii</name>
    <name type="common">White truffle</name>
    <dbReference type="NCBI Taxonomy" id="42251"/>
    <lineage>
        <taxon>Eukaryota</taxon>
        <taxon>Fungi</taxon>
        <taxon>Dikarya</taxon>
        <taxon>Ascomycota</taxon>
        <taxon>Pezizomycotina</taxon>
        <taxon>Pezizomycetes</taxon>
        <taxon>Pezizales</taxon>
        <taxon>Tuberaceae</taxon>
        <taxon>Tuber</taxon>
    </lineage>
</organism>
<gene>
    <name evidence="1" type="ORF">B9Z19DRAFT_1061373</name>
</gene>
<comment type="caution">
    <text evidence="1">The sequence shown here is derived from an EMBL/GenBank/DDBJ whole genome shotgun (WGS) entry which is preliminary data.</text>
</comment>
<dbReference type="AlphaFoldDB" id="A0A2T7A5B3"/>
<dbReference type="Proteomes" id="UP000244722">
    <property type="component" value="Unassembled WGS sequence"/>
</dbReference>
<proteinExistence type="predicted"/>
<keyword evidence="2" id="KW-1185">Reference proteome</keyword>
<evidence type="ECO:0000313" key="2">
    <source>
        <dbReference type="Proteomes" id="UP000244722"/>
    </source>
</evidence>
<dbReference type="EMBL" id="NESQ01000019">
    <property type="protein sequence ID" value="PUU82941.1"/>
    <property type="molecule type" value="Genomic_DNA"/>
</dbReference>
<sequence>MSKGEVYEGNEGFRSHFPNFLASLNILSEGLFAAISIAERQIAILHDLHTVFSTIYRAKATDPEKGYPLRQSPFIKHIALTPIPSEYHEQVWPNILSTIDEVVRERNSFIEKIKELLKSMEARRYIV</sequence>
<evidence type="ECO:0000313" key="1">
    <source>
        <dbReference type="EMBL" id="PUU82941.1"/>
    </source>
</evidence>
<dbReference type="STRING" id="42251.A0A2T7A5B3"/>